<dbReference type="Gene3D" id="3.40.50.2300">
    <property type="match status" value="1"/>
</dbReference>
<keyword evidence="4" id="KW-0597">Phosphoprotein</keyword>
<feature type="domain" description="PRD" evidence="13">
    <location>
        <begin position="230"/>
        <end position="337"/>
    </location>
</feature>
<dbReference type="InterPro" id="IPR011608">
    <property type="entry name" value="PRD"/>
</dbReference>
<comment type="function">
    <text evidence="8">The phosphoenolpyruvate-dependent sugar phosphotransferase system (sugar PTS), a major carbohydrate active transport system, catalyzes the phosphorylation of incoming sugar substrates concomitantly with their translocation across the cell membrane. The enzyme II UlaABC PTS system is involved in ascorbate transport.</text>
</comment>
<evidence type="ECO:0000256" key="6">
    <source>
        <dbReference type="ARBA" id="ARBA00022683"/>
    </source>
</evidence>
<dbReference type="Pfam" id="PF00874">
    <property type="entry name" value="PRD"/>
    <property type="match status" value="1"/>
</dbReference>
<evidence type="ECO:0000256" key="5">
    <source>
        <dbReference type="ARBA" id="ARBA00022679"/>
    </source>
</evidence>
<dbReference type="Proteomes" id="UP000033166">
    <property type="component" value="Chromosome I"/>
</dbReference>
<dbReference type="PANTHER" id="PTHR36203:SF1">
    <property type="entry name" value="ASCORBATE-SPECIFIC PTS SYSTEM EIIA COMPONENT"/>
    <property type="match status" value="1"/>
</dbReference>
<name>A0A0D6DXJ6_9LACT</name>
<gene>
    <name evidence="14" type="ORF">LACPI_1287</name>
</gene>
<feature type="domain" description="PTS EIIB type-2" evidence="12">
    <location>
        <begin position="343"/>
        <end position="431"/>
    </location>
</feature>
<dbReference type="STRING" id="1364.LP2241_30286"/>
<dbReference type="PROSITE" id="PS51099">
    <property type="entry name" value="PTS_EIIB_TYPE_2"/>
    <property type="match status" value="1"/>
</dbReference>
<dbReference type="HOGENOM" id="CLU_013442_1_0_9"/>
<comment type="subcellular location">
    <subcellularLocation>
        <location evidence="1">Cytoplasm</location>
    </subcellularLocation>
</comment>
<evidence type="ECO:0000256" key="4">
    <source>
        <dbReference type="ARBA" id="ARBA00022553"/>
    </source>
</evidence>
<evidence type="ECO:0000259" key="12">
    <source>
        <dbReference type="PROSITE" id="PS51099"/>
    </source>
</evidence>
<keyword evidence="7" id="KW-0418">Kinase</keyword>
<dbReference type="CDD" id="cd00211">
    <property type="entry name" value="PTS_IIA_fru"/>
    <property type="match status" value="1"/>
</dbReference>
<keyword evidence="3" id="KW-0963">Cytoplasm</keyword>
<dbReference type="SUPFAM" id="SSF55804">
    <property type="entry name" value="Phoshotransferase/anion transport protein"/>
    <property type="match status" value="1"/>
</dbReference>
<evidence type="ECO:0000313" key="15">
    <source>
        <dbReference type="Proteomes" id="UP000033166"/>
    </source>
</evidence>
<feature type="domain" description="PTS EIIA type-2" evidence="11">
    <location>
        <begin position="483"/>
        <end position="628"/>
    </location>
</feature>
<evidence type="ECO:0000256" key="7">
    <source>
        <dbReference type="ARBA" id="ARBA00022777"/>
    </source>
</evidence>
<dbReference type="PANTHER" id="PTHR36203">
    <property type="entry name" value="ASCORBATE-SPECIFIC PTS SYSTEM EIIA COMPONENT"/>
    <property type="match status" value="1"/>
</dbReference>
<evidence type="ECO:0000256" key="3">
    <source>
        <dbReference type="ARBA" id="ARBA00022490"/>
    </source>
</evidence>
<reference evidence="15" key="1">
    <citation type="submission" date="2015-01" db="EMBL/GenBank/DDBJ databases">
        <authorList>
            <person name="Andreevskaya M."/>
        </authorList>
    </citation>
    <scope>NUCLEOTIDE SEQUENCE [LARGE SCALE GENOMIC DNA]</scope>
    <source>
        <strain evidence="15">MKFS47</strain>
    </source>
</reference>
<dbReference type="GO" id="GO:0008982">
    <property type="term" value="F:protein-N(PI)-phosphohistidine-sugar phosphotransferase activity"/>
    <property type="evidence" value="ECO:0007669"/>
    <property type="project" value="InterPro"/>
</dbReference>
<dbReference type="GO" id="GO:0009401">
    <property type="term" value="P:phosphoenolpyruvate-dependent sugar phosphotransferase system"/>
    <property type="evidence" value="ECO:0007669"/>
    <property type="project" value="UniProtKB-KW"/>
</dbReference>
<keyword evidence="2" id="KW-0813">Transport</keyword>
<dbReference type="SUPFAM" id="SSF52794">
    <property type="entry name" value="PTS system IIB component-like"/>
    <property type="match status" value="1"/>
</dbReference>
<dbReference type="InterPro" id="IPR036095">
    <property type="entry name" value="PTS_EIIB-like_sf"/>
</dbReference>
<sequence length="630" mass="71996">MNPIKIYFGSANNYNKNVREDKMIRQEISLTECDRQALAILMISVELEDVSVYHLQDALLVSRGTVLTDIKKIQSHAIAYGVLLKYTRKNGYRFYGNETAIRLMIHHSLLHSLANVITRKRVEHLLNQSATHYYKEVEFEIHQFLQKYRLTVVPSRLAETIYFLAFVIIRAKQHPIQLTEKQTTILGKLIIRTKGHALVSHFSSILDKDAETDYFTMVLMGMIQSKIREFGTEFLYDCSYLICQKFEHAAGVVFDKFDEVVAHIYAHLVPAYFRLLGQFRIQNVIIEQIRRQYEHLFQLTQYSLSPLAALSGAKLADSEIGYFTILFGGEIANLTERIGEKRYQAIIVCPSGISSSLIMMSELATLFPMIDFIEAASLQELSKLSINDYDLIFSTVEIETKKLLYIIKPILTTVEKGELLRLVQEDLLIPTVVVPSVTEMLEAILPYVTLKDGITKDRIKKIATQKLIKQLNKKEGELPMLSDLLTVDKIQFNDQDPTPDWQSAIRLASEPLLNHQDISMQYVDAMIQKVKDYGPFIHLGFGIALPHARPEDGVHRLGMSLLKFENPVYLLDDKKHPIYIFICLAAVDNASHLRALSSLTKILTDKLSVQRLLSAKTTEEVVQLIQEKEE</sequence>
<dbReference type="EMBL" id="LN774769">
    <property type="protein sequence ID" value="CEN28487.1"/>
    <property type="molecule type" value="Genomic_DNA"/>
</dbReference>
<keyword evidence="6" id="KW-0598">Phosphotransferase system</keyword>
<dbReference type="PROSITE" id="PS51372">
    <property type="entry name" value="PRD_2"/>
    <property type="match status" value="1"/>
</dbReference>
<evidence type="ECO:0000259" key="11">
    <source>
        <dbReference type="PROSITE" id="PS51094"/>
    </source>
</evidence>
<dbReference type="InterPro" id="IPR036634">
    <property type="entry name" value="PRD_sf"/>
</dbReference>
<evidence type="ECO:0000256" key="10">
    <source>
        <dbReference type="ARBA" id="ARBA00042072"/>
    </source>
</evidence>
<dbReference type="SUPFAM" id="SSF63520">
    <property type="entry name" value="PTS-regulatory domain, PRD"/>
    <property type="match status" value="1"/>
</dbReference>
<dbReference type="GO" id="GO:0006355">
    <property type="term" value="P:regulation of DNA-templated transcription"/>
    <property type="evidence" value="ECO:0007669"/>
    <property type="project" value="InterPro"/>
</dbReference>
<evidence type="ECO:0000259" key="13">
    <source>
        <dbReference type="PROSITE" id="PS51372"/>
    </source>
</evidence>
<accession>A0A0D6DXJ6</accession>
<dbReference type="InterPro" id="IPR013011">
    <property type="entry name" value="PTS_EIIB_2"/>
</dbReference>
<dbReference type="Gene3D" id="3.40.930.10">
    <property type="entry name" value="Mannitol-specific EII, Chain A"/>
    <property type="match status" value="1"/>
</dbReference>
<evidence type="ECO:0000256" key="9">
    <source>
        <dbReference type="ARBA" id="ARBA00041175"/>
    </source>
</evidence>
<evidence type="ECO:0000256" key="1">
    <source>
        <dbReference type="ARBA" id="ARBA00004496"/>
    </source>
</evidence>
<protein>
    <recommendedName>
        <fullName evidence="9">Ascorbate-specific PTS system EIIA component</fullName>
    </recommendedName>
    <alternativeName>
        <fullName evidence="10">Ascorbate-specific phosphotransferase enzyme IIA component</fullName>
    </alternativeName>
</protein>
<organism evidence="14 15">
    <name type="scientific">Pseudolactococcus piscium MKFS47</name>
    <dbReference type="NCBI Taxonomy" id="297352"/>
    <lineage>
        <taxon>Bacteria</taxon>
        <taxon>Bacillati</taxon>
        <taxon>Bacillota</taxon>
        <taxon>Bacilli</taxon>
        <taxon>Lactobacillales</taxon>
        <taxon>Streptococcaceae</taxon>
        <taxon>Pseudolactococcus</taxon>
    </lineage>
</organism>
<evidence type="ECO:0000313" key="14">
    <source>
        <dbReference type="EMBL" id="CEN28487.1"/>
    </source>
</evidence>
<dbReference type="Pfam" id="PF00359">
    <property type="entry name" value="PTS_EIIA_2"/>
    <property type="match status" value="1"/>
</dbReference>
<dbReference type="CDD" id="cd05568">
    <property type="entry name" value="PTS_IIB_bgl_like"/>
    <property type="match status" value="1"/>
</dbReference>
<keyword evidence="5" id="KW-0808">Transferase</keyword>
<dbReference type="InterPro" id="IPR002178">
    <property type="entry name" value="PTS_EIIA_type-2_dom"/>
</dbReference>
<evidence type="ECO:0000256" key="2">
    <source>
        <dbReference type="ARBA" id="ARBA00022448"/>
    </source>
</evidence>
<dbReference type="Gene3D" id="1.10.1790.10">
    <property type="entry name" value="PRD domain"/>
    <property type="match status" value="1"/>
</dbReference>
<dbReference type="GO" id="GO:0016301">
    <property type="term" value="F:kinase activity"/>
    <property type="evidence" value="ECO:0007669"/>
    <property type="project" value="UniProtKB-KW"/>
</dbReference>
<dbReference type="GO" id="GO:0005737">
    <property type="term" value="C:cytoplasm"/>
    <property type="evidence" value="ECO:0007669"/>
    <property type="project" value="UniProtKB-SubCell"/>
</dbReference>
<dbReference type="AlphaFoldDB" id="A0A0D6DXJ6"/>
<proteinExistence type="predicted"/>
<dbReference type="InterPro" id="IPR016152">
    <property type="entry name" value="PTrfase/Anion_transptr"/>
</dbReference>
<evidence type="ECO:0000256" key="8">
    <source>
        <dbReference type="ARBA" id="ARBA00037387"/>
    </source>
</evidence>
<dbReference type="PROSITE" id="PS51094">
    <property type="entry name" value="PTS_EIIA_TYPE_2"/>
    <property type="match status" value="1"/>
</dbReference>
<dbReference type="InterPro" id="IPR051351">
    <property type="entry name" value="Ascorbate-PTS_EIIA_comp"/>
</dbReference>
<dbReference type="KEGG" id="lpk:LACPI_1287"/>
<dbReference type="PROSITE" id="PS00372">
    <property type="entry name" value="PTS_EIIA_TYPE_2_HIS"/>
    <property type="match status" value="1"/>
</dbReference>